<name>A0A8J1TCS1_OWEFU</name>
<keyword evidence="3" id="KW-0812">Transmembrane</keyword>
<dbReference type="PROSITE" id="PS01180">
    <property type="entry name" value="CUB"/>
    <property type="match status" value="1"/>
</dbReference>
<feature type="region of interest" description="Disordered" evidence="2">
    <location>
        <begin position="739"/>
        <end position="824"/>
    </location>
</feature>
<accession>A0A8J1TCS1</accession>
<feature type="region of interest" description="Disordered" evidence="2">
    <location>
        <begin position="646"/>
        <end position="672"/>
    </location>
</feature>
<feature type="compositionally biased region" description="Basic and acidic residues" evidence="2">
    <location>
        <begin position="412"/>
        <end position="428"/>
    </location>
</feature>
<keyword evidence="6" id="KW-1185">Reference proteome</keyword>
<feature type="chain" id="PRO_5043893647" evidence="4">
    <location>
        <begin position="24"/>
        <end position="845"/>
    </location>
</feature>
<keyword evidence="4" id="KW-0732">Signal</keyword>
<keyword evidence="3" id="KW-1133">Transmembrane helix</keyword>
<dbReference type="SUPFAM" id="SSF49854">
    <property type="entry name" value="Spermadhesin, CUB domain"/>
    <property type="match status" value="1"/>
</dbReference>
<proteinExistence type="predicted"/>
<feature type="compositionally biased region" description="Low complexity" evidence="2">
    <location>
        <begin position="290"/>
        <end position="304"/>
    </location>
</feature>
<feature type="compositionally biased region" description="Polar residues" evidence="2">
    <location>
        <begin position="815"/>
        <end position="824"/>
    </location>
</feature>
<evidence type="ECO:0000256" key="1">
    <source>
        <dbReference type="ARBA" id="ARBA00023157"/>
    </source>
</evidence>
<feature type="compositionally biased region" description="Polar residues" evidence="2">
    <location>
        <begin position="348"/>
        <end position="366"/>
    </location>
</feature>
<keyword evidence="1" id="KW-1015">Disulfide bond</keyword>
<dbReference type="InterPro" id="IPR035914">
    <property type="entry name" value="Sperma_CUB_dom_sf"/>
</dbReference>
<feature type="compositionally biased region" description="Polar residues" evidence="2">
    <location>
        <begin position="581"/>
        <end position="593"/>
    </location>
</feature>
<dbReference type="AlphaFoldDB" id="A0A8J1TCS1"/>
<feature type="compositionally biased region" description="Basic and acidic residues" evidence="2">
    <location>
        <begin position="594"/>
        <end position="605"/>
    </location>
</feature>
<keyword evidence="3" id="KW-0472">Membrane</keyword>
<feature type="region of interest" description="Disordered" evidence="2">
    <location>
        <begin position="559"/>
        <end position="624"/>
    </location>
</feature>
<evidence type="ECO:0000256" key="3">
    <source>
        <dbReference type="SAM" id="Phobius"/>
    </source>
</evidence>
<feature type="compositionally biased region" description="Polar residues" evidence="2">
    <location>
        <begin position="739"/>
        <end position="753"/>
    </location>
</feature>
<feature type="compositionally biased region" description="Low complexity" evidence="2">
    <location>
        <begin position="321"/>
        <end position="341"/>
    </location>
</feature>
<gene>
    <name evidence="5" type="ORF">OFUS_LOCUS22852</name>
</gene>
<dbReference type="SMART" id="SM00042">
    <property type="entry name" value="CUB"/>
    <property type="match status" value="1"/>
</dbReference>
<evidence type="ECO:0000256" key="2">
    <source>
        <dbReference type="SAM" id="MobiDB-lite"/>
    </source>
</evidence>
<evidence type="ECO:0000256" key="4">
    <source>
        <dbReference type="SAM" id="SignalP"/>
    </source>
</evidence>
<organism evidence="5 6">
    <name type="scientific">Owenia fusiformis</name>
    <name type="common">Polychaete worm</name>
    <dbReference type="NCBI Taxonomy" id="6347"/>
    <lineage>
        <taxon>Eukaryota</taxon>
        <taxon>Metazoa</taxon>
        <taxon>Spiralia</taxon>
        <taxon>Lophotrochozoa</taxon>
        <taxon>Annelida</taxon>
        <taxon>Polychaeta</taxon>
        <taxon>Sedentaria</taxon>
        <taxon>Canalipalpata</taxon>
        <taxon>Sabellida</taxon>
        <taxon>Oweniida</taxon>
        <taxon>Oweniidae</taxon>
        <taxon>Owenia</taxon>
    </lineage>
</organism>
<feature type="compositionally biased region" description="Polar residues" evidence="2">
    <location>
        <begin position="650"/>
        <end position="659"/>
    </location>
</feature>
<feature type="compositionally biased region" description="Polar residues" evidence="2">
    <location>
        <begin position="398"/>
        <end position="411"/>
    </location>
</feature>
<feature type="signal peptide" evidence="4">
    <location>
        <begin position="1"/>
        <end position="23"/>
    </location>
</feature>
<feature type="compositionally biased region" description="Polar residues" evidence="2">
    <location>
        <begin position="789"/>
        <end position="798"/>
    </location>
</feature>
<feature type="transmembrane region" description="Helical" evidence="3">
    <location>
        <begin position="472"/>
        <end position="498"/>
    </location>
</feature>
<dbReference type="Proteomes" id="UP000749559">
    <property type="component" value="Unassembled WGS sequence"/>
</dbReference>
<comment type="caution">
    <text evidence="5">The sequence shown here is derived from an EMBL/GenBank/DDBJ whole genome shotgun (WGS) entry which is preliminary data.</text>
</comment>
<dbReference type="OrthoDB" id="431034at2759"/>
<dbReference type="Gene3D" id="2.60.120.290">
    <property type="entry name" value="Spermadhesin, CUB domain"/>
    <property type="match status" value="1"/>
</dbReference>
<feature type="region of interest" description="Disordered" evidence="2">
    <location>
        <begin position="280"/>
        <end position="441"/>
    </location>
</feature>
<protein>
    <submittedName>
        <fullName evidence="5">Uncharacterized protein</fullName>
    </submittedName>
</protein>
<evidence type="ECO:0000313" key="6">
    <source>
        <dbReference type="Proteomes" id="UP000749559"/>
    </source>
</evidence>
<sequence length="845" mass="93144">MGIHVTIACLVVLELSIYIFGAALPGDANPGTAVPGTDIHPVNTLDQCYGKNIVARCQSGYMVSVKSAYYRQSKKCPGSFHSNFCMQEEAGNPACIGNKTCTFTTPWVYLSSSCGYSNSFVLKYLCIPKTSHKDVCETKVFTAMAGYITSPNYPKMYPTNQECTGMIMAPANHGVRVYLLDIYLAYYSFDIERECIDFLQISDAFHISDIICAGHKRGLLFQSNDTKVTVTFSTTEHSFRGVKGFWIYYETFDLSNEKLIGSIHDADFIYPSNWPIKVNGNHGNTVSSQGNRNNTNNHHGNNHYGNDHNPDNDYNSGSTIGSNGASNNGHHSNSPINSHSNIDGSFATDVSSSDTTQYNKPNTNSGIAGENDGHYPHQHNTDLTNDGYNPHQHKVETNDGTNQFNSGTHLTNDGRHVKDGKSGGHSDLIDPSQNGAADLGTLDPDMAIRELPTVKENSESLGTDFEAAPQTVGLGTILTIVVVALVVAAVVLTTLLIYRKKKRTRRRLSSVFAPPSKKAASATNEEDFHQVPYNGGILAYDSSVSADNYGFTGEFDLEKKDRKESDSSSGYSKDSSHRHSFYSNSTGHQSNNADDGHYSEPDKDPSSGSNGGYEKYDSSPLKKNKSLTDTDIDSLYAKVDRKRKTKKTNLSKFSKSTGDISKDHKPPVPKKQFAKNCLGKKKCQSLENLDGYSSLSCNEGDLLQSIYEDVIDKYGEQWALPYNYPSNEDLSDQINEAGNQRKTQSLPPQNQVNKLKERQDLSKPPNKPPPRQTSTTNHGKTYDNHGNQKDLSTIAIRSSQDEDNDDASNDVYDNVQPTEGMSSWHKTINGKHYAYDPDHDENISL</sequence>
<dbReference type="Pfam" id="PF00431">
    <property type="entry name" value="CUB"/>
    <property type="match status" value="1"/>
</dbReference>
<reference evidence="5" key="1">
    <citation type="submission" date="2022-03" db="EMBL/GenBank/DDBJ databases">
        <authorList>
            <person name="Martin C."/>
        </authorList>
    </citation>
    <scope>NUCLEOTIDE SEQUENCE</scope>
</reference>
<dbReference type="InterPro" id="IPR000859">
    <property type="entry name" value="CUB_dom"/>
</dbReference>
<evidence type="ECO:0000313" key="5">
    <source>
        <dbReference type="EMBL" id="CAH1798759.1"/>
    </source>
</evidence>
<dbReference type="CDD" id="cd00041">
    <property type="entry name" value="CUB"/>
    <property type="match status" value="1"/>
</dbReference>
<dbReference type="EMBL" id="CAIIXF020000011">
    <property type="protein sequence ID" value="CAH1798759.1"/>
    <property type="molecule type" value="Genomic_DNA"/>
</dbReference>